<feature type="transmembrane region" description="Helical" evidence="1">
    <location>
        <begin position="118"/>
        <end position="136"/>
    </location>
</feature>
<evidence type="ECO:0000313" key="3">
    <source>
        <dbReference type="Proteomes" id="UP000249610"/>
    </source>
</evidence>
<gene>
    <name evidence="2" type="ORF">LV83_01402</name>
</gene>
<evidence type="ECO:0008006" key="4">
    <source>
        <dbReference type="Google" id="ProtNLM"/>
    </source>
</evidence>
<protein>
    <recommendedName>
        <fullName evidence="4">Glycine zipper family protein</fullName>
    </recommendedName>
</protein>
<sequence>MKIQEAYDIVERLKNKSSSKSQIKIYTSFLQILEKLKGRDFSTEEIQAIETKLDNLTLTSPHADNKKHFGKIIKDFKEYLKENHSLISAGYYSSLGVSMGGAFGVVLGVLFGERFERSSGIALGVSIGMLIGLFIGRHMDSVAVAEGKVL</sequence>
<keyword evidence="1" id="KW-1133">Transmembrane helix</keyword>
<dbReference type="Proteomes" id="UP000249610">
    <property type="component" value="Unassembled WGS sequence"/>
</dbReference>
<dbReference type="EMBL" id="QLLK01000003">
    <property type="protein sequence ID" value="RAI92173.1"/>
    <property type="molecule type" value="Genomic_DNA"/>
</dbReference>
<dbReference type="OrthoDB" id="1139266at2"/>
<proteinExistence type="predicted"/>
<organism evidence="2 3">
    <name type="scientific">Algoriphagus yeomjeoni</name>
    <dbReference type="NCBI Taxonomy" id="291403"/>
    <lineage>
        <taxon>Bacteria</taxon>
        <taxon>Pseudomonadati</taxon>
        <taxon>Bacteroidota</taxon>
        <taxon>Cytophagia</taxon>
        <taxon>Cytophagales</taxon>
        <taxon>Cyclobacteriaceae</taxon>
        <taxon>Algoriphagus</taxon>
    </lineage>
</organism>
<accession>A0A327PKP3</accession>
<dbReference type="RefSeq" id="WP_111610806.1">
    <property type="nucleotide sequence ID" value="NZ_QLLK01000003.1"/>
</dbReference>
<keyword evidence="3" id="KW-1185">Reference proteome</keyword>
<dbReference type="AlphaFoldDB" id="A0A327PKP3"/>
<reference evidence="2 3" key="1">
    <citation type="submission" date="2018-06" db="EMBL/GenBank/DDBJ databases">
        <title>Genomic Encyclopedia of Archaeal and Bacterial Type Strains, Phase II (KMG-II): from individual species to whole genera.</title>
        <authorList>
            <person name="Goeker M."/>
        </authorList>
    </citation>
    <scope>NUCLEOTIDE SEQUENCE [LARGE SCALE GENOMIC DNA]</scope>
    <source>
        <strain evidence="2 3">DSM 23446</strain>
    </source>
</reference>
<evidence type="ECO:0000256" key="1">
    <source>
        <dbReference type="SAM" id="Phobius"/>
    </source>
</evidence>
<comment type="caution">
    <text evidence="2">The sequence shown here is derived from an EMBL/GenBank/DDBJ whole genome shotgun (WGS) entry which is preliminary data.</text>
</comment>
<keyword evidence="1" id="KW-0472">Membrane</keyword>
<feature type="transmembrane region" description="Helical" evidence="1">
    <location>
        <begin position="89"/>
        <end position="112"/>
    </location>
</feature>
<keyword evidence="1" id="KW-0812">Transmembrane</keyword>
<evidence type="ECO:0000313" key="2">
    <source>
        <dbReference type="EMBL" id="RAI92173.1"/>
    </source>
</evidence>
<name>A0A327PKP3_9BACT</name>